<reference evidence="2" key="1">
    <citation type="submission" date="2016-11" db="EMBL/GenBank/DDBJ databases">
        <authorList>
            <person name="Varghese N."/>
            <person name="Submissions S."/>
        </authorList>
    </citation>
    <scope>NUCLEOTIDE SEQUENCE [LARGE SCALE GENOMIC DNA]</scope>
    <source>
        <strain evidence="2">DSM 27370</strain>
    </source>
</reference>
<dbReference type="Proteomes" id="UP000184480">
    <property type="component" value="Unassembled WGS sequence"/>
</dbReference>
<accession>A0A1M4WWW1</accession>
<dbReference type="STRING" id="1346286.SAMN05444362_102341"/>
<dbReference type="AlphaFoldDB" id="A0A1M4WWW1"/>
<sequence>MRVLNQNGNISDLQVENGTFFLLFDVTKSQGYDSLPAFFGDLALPTSDTLKVLYTSRAGGQRTLIPSLPILPLTIAATMGEQHLKCYLDANGKINRVVFPVMIGAGGALSLDDNSYISVSTNFSSLATITPSAADDGLSLQIYAVDTVKSNLAFMYESIHLNASSQKAIDLTNSNQLIMSKQILDFQLLAKENQYSVNWSEREIESVARAQNDLLAMFGNDISATRVIQGQNVTSNLGFEAVTIASGGAYYNAIGVTDFATAKVTSKYDDRAYVLRVVDTSVL</sequence>
<dbReference type="EMBL" id="FQUC01000002">
    <property type="protein sequence ID" value="SHE85734.1"/>
    <property type="molecule type" value="Genomic_DNA"/>
</dbReference>
<name>A0A1M4WWW1_9BACT</name>
<protein>
    <submittedName>
        <fullName evidence="1">Uncharacterized protein</fullName>
    </submittedName>
</protein>
<organism evidence="1 2">
    <name type="scientific">Dysgonomonas macrotermitis</name>
    <dbReference type="NCBI Taxonomy" id="1346286"/>
    <lineage>
        <taxon>Bacteria</taxon>
        <taxon>Pseudomonadati</taxon>
        <taxon>Bacteroidota</taxon>
        <taxon>Bacteroidia</taxon>
        <taxon>Bacteroidales</taxon>
        <taxon>Dysgonomonadaceae</taxon>
        <taxon>Dysgonomonas</taxon>
    </lineage>
</organism>
<proteinExistence type="predicted"/>
<evidence type="ECO:0000313" key="1">
    <source>
        <dbReference type="EMBL" id="SHE85734.1"/>
    </source>
</evidence>
<keyword evidence="2" id="KW-1185">Reference proteome</keyword>
<gene>
    <name evidence="1" type="ORF">SAMN05444362_102341</name>
</gene>
<evidence type="ECO:0000313" key="2">
    <source>
        <dbReference type="Proteomes" id="UP000184480"/>
    </source>
</evidence>